<evidence type="ECO:0000313" key="3">
    <source>
        <dbReference type="Proteomes" id="UP000295210"/>
    </source>
</evidence>
<protein>
    <recommendedName>
        <fullName evidence="4">Outer membrane protein with beta-barrel domain</fullName>
    </recommendedName>
</protein>
<feature type="signal peptide" evidence="1">
    <location>
        <begin position="1"/>
        <end position="23"/>
    </location>
</feature>
<feature type="chain" id="PRO_5020920814" description="Outer membrane protein with beta-barrel domain" evidence="1">
    <location>
        <begin position="24"/>
        <end position="180"/>
    </location>
</feature>
<dbReference type="InterPro" id="IPR011250">
    <property type="entry name" value="OMP/PagP_B-barrel"/>
</dbReference>
<sequence>MRVFRAALCVAAVVAGTCGSVYGQVKPAGVGGDESIAVGGTTTVAHLDYGKRWLGGASVFADINWNPRYGVEGEASWLWIHQQAQTHYSTYLVGPRISLGAFGRFRPYVKGLAGDGHFNFPYNYGVGNYLVIAGGGGTDYRLNSKFRIRVADFEYQYWPRFTFGAITPYSFSTGLRYTIY</sequence>
<dbReference type="OrthoDB" id="115259at2"/>
<evidence type="ECO:0008006" key="4">
    <source>
        <dbReference type="Google" id="ProtNLM"/>
    </source>
</evidence>
<keyword evidence="1" id="KW-0732">Signal</keyword>
<evidence type="ECO:0000313" key="2">
    <source>
        <dbReference type="EMBL" id="TCK73742.1"/>
    </source>
</evidence>
<dbReference type="SUPFAM" id="SSF56925">
    <property type="entry name" value="OMPA-like"/>
    <property type="match status" value="1"/>
</dbReference>
<gene>
    <name evidence="2" type="ORF">C7378_1356</name>
</gene>
<dbReference type="EMBL" id="SMGK01000002">
    <property type="protein sequence ID" value="TCK73742.1"/>
    <property type="molecule type" value="Genomic_DNA"/>
</dbReference>
<comment type="caution">
    <text evidence="2">The sequence shown here is derived from an EMBL/GenBank/DDBJ whole genome shotgun (WGS) entry which is preliminary data.</text>
</comment>
<name>A0A4R1L6E7_9BACT</name>
<dbReference type="AlphaFoldDB" id="A0A4R1L6E7"/>
<proteinExistence type="predicted"/>
<keyword evidence="3" id="KW-1185">Reference proteome</keyword>
<reference evidence="2 3" key="1">
    <citation type="submission" date="2019-03" db="EMBL/GenBank/DDBJ databases">
        <title>Genomic Encyclopedia of Type Strains, Phase IV (KMG-IV): sequencing the most valuable type-strain genomes for metagenomic binning, comparative biology and taxonomic classification.</title>
        <authorList>
            <person name="Goeker M."/>
        </authorList>
    </citation>
    <scope>NUCLEOTIDE SEQUENCE [LARGE SCALE GENOMIC DNA]</scope>
    <source>
        <strain evidence="2 3">DSM 103428</strain>
    </source>
</reference>
<organism evidence="2 3">
    <name type="scientific">Acidipila rosea</name>
    <dbReference type="NCBI Taxonomy" id="768535"/>
    <lineage>
        <taxon>Bacteria</taxon>
        <taxon>Pseudomonadati</taxon>
        <taxon>Acidobacteriota</taxon>
        <taxon>Terriglobia</taxon>
        <taxon>Terriglobales</taxon>
        <taxon>Acidobacteriaceae</taxon>
        <taxon>Acidipila</taxon>
    </lineage>
</organism>
<accession>A0A4R1L6E7</accession>
<evidence type="ECO:0000256" key="1">
    <source>
        <dbReference type="SAM" id="SignalP"/>
    </source>
</evidence>
<dbReference type="Proteomes" id="UP000295210">
    <property type="component" value="Unassembled WGS sequence"/>
</dbReference>
<dbReference type="RefSeq" id="WP_131993728.1">
    <property type="nucleotide sequence ID" value="NZ_SMGK01000002.1"/>
</dbReference>